<evidence type="ECO:0000313" key="6">
    <source>
        <dbReference type="EMBL" id="VUC24992.1"/>
    </source>
</evidence>
<sequence>MKHLIVALLSTVVIVAAKGYEACPHSGKLLCCNSDLLNLAYLRCFKPDPTPKSAEDLESICGEERADPKCCSLKVASIGTLCSDAEGFHNGHLNGNRNRYVRQSDEDSLPGTEASIGSDEPNPDDILKSDSPLYEEGDNVEDFDDDTPDITSLFDESEFSNHDEGDSIASDDASQPSKPDESENSEDIDDIISGIANLYEEDES</sequence>
<reference evidence="6 7" key="1">
    <citation type="submission" date="2019-06" db="EMBL/GenBank/DDBJ databases">
        <authorList>
            <person name="Broberg M."/>
        </authorList>
    </citation>
    <scope>NUCLEOTIDE SEQUENCE [LARGE SCALE GENOMIC DNA]</scope>
</reference>
<feature type="chain" id="PRO_5047155174" description="Hydrophobin" evidence="5">
    <location>
        <begin position="18"/>
        <end position="204"/>
    </location>
</feature>
<feature type="region of interest" description="Disordered" evidence="4">
    <location>
        <begin position="93"/>
        <end position="190"/>
    </location>
</feature>
<dbReference type="CDD" id="cd23508">
    <property type="entry name" value="hydrophobin_II"/>
    <property type="match status" value="1"/>
</dbReference>
<evidence type="ECO:0000256" key="2">
    <source>
        <dbReference type="ARBA" id="ARBA00009576"/>
    </source>
</evidence>
<comment type="similarity">
    <text evidence="2">Belongs to the cerato-ulmin hydrophobin family.</text>
</comment>
<protein>
    <recommendedName>
        <fullName evidence="8">Hydrophobin</fullName>
    </recommendedName>
</protein>
<organism evidence="6 7">
    <name type="scientific">Bionectria ochroleuca</name>
    <name type="common">Gliocladium roseum</name>
    <dbReference type="NCBI Taxonomy" id="29856"/>
    <lineage>
        <taxon>Eukaryota</taxon>
        <taxon>Fungi</taxon>
        <taxon>Dikarya</taxon>
        <taxon>Ascomycota</taxon>
        <taxon>Pezizomycotina</taxon>
        <taxon>Sordariomycetes</taxon>
        <taxon>Hypocreomycetidae</taxon>
        <taxon>Hypocreales</taxon>
        <taxon>Bionectriaceae</taxon>
        <taxon>Clonostachys</taxon>
    </lineage>
</organism>
<evidence type="ECO:0000256" key="4">
    <source>
        <dbReference type="SAM" id="MobiDB-lite"/>
    </source>
</evidence>
<evidence type="ECO:0000256" key="3">
    <source>
        <dbReference type="ARBA" id="ARBA00023157"/>
    </source>
</evidence>
<gene>
    <name evidence="6" type="ORF">CLO192961_LOCUS154726</name>
</gene>
<evidence type="ECO:0008006" key="8">
    <source>
        <dbReference type="Google" id="ProtNLM"/>
    </source>
</evidence>
<proteinExistence type="inferred from homology"/>
<evidence type="ECO:0000256" key="5">
    <source>
        <dbReference type="SAM" id="SignalP"/>
    </source>
</evidence>
<comment type="subcellular location">
    <subcellularLocation>
        <location evidence="1">Cell envelope</location>
    </subcellularLocation>
</comment>
<dbReference type="InterPro" id="IPR010636">
    <property type="entry name" value="Class_II_hydrophobin"/>
</dbReference>
<dbReference type="SUPFAM" id="SSF101751">
    <property type="entry name" value="Hydrophobin II, HfbII"/>
    <property type="match status" value="1"/>
</dbReference>
<name>A0ABY6U4C0_BIOOC</name>
<evidence type="ECO:0000313" key="7">
    <source>
        <dbReference type="Proteomes" id="UP000766486"/>
    </source>
</evidence>
<accession>A0ABY6U4C0</accession>
<keyword evidence="3" id="KW-1015">Disulfide bond</keyword>
<dbReference type="InterPro" id="IPR036686">
    <property type="entry name" value="Class_II_Hydrophobin_sf"/>
</dbReference>
<dbReference type="EMBL" id="CABFNS010000729">
    <property type="protein sequence ID" value="VUC24992.1"/>
    <property type="molecule type" value="Genomic_DNA"/>
</dbReference>
<dbReference type="Pfam" id="PF06766">
    <property type="entry name" value="Hydrophobin_2"/>
    <property type="match status" value="1"/>
</dbReference>
<dbReference type="Gene3D" id="3.20.120.10">
    <property type="entry name" value="Hydrophobin"/>
    <property type="match status" value="1"/>
</dbReference>
<feature type="compositionally biased region" description="Acidic residues" evidence="4">
    <location>
        <begin position="133"/>
        <end position="148"/>
    </location>
</feature>
<feature type="signal peptide" evidence="5">
    <location>
        <begin position="1"/>
        <end position="17"/>
    </location>
</feature>
<dbReference type="Proteomes" id="UP000766486">
    <property type="component" value="Unassembled WGS sequence"/>
</dbReference>
<keyword evidence="5" id="KW-0732">Signal</keyword>
<comment type="caution">
    <text evidence="6">The sequence shown here is derived from an EMBL/GenBank/DDBJ whole genome shotgun (WGS) entry which is preliminary data.</text>
</comment>
<evidence type="ECO:0000256" key="1">
    <source>
        <dbReference type="ARBA" id="ARBA00004196"/>
    </source>
</evidence>
<keyword evidence="7" id="KW-1185">Reference proteome</keyword>